<dbReference type="CDD" id="cd00173">
    <property type="entry name" value="SH2"/>
    <property type="match status" value="1"/>
</dbReference>
<dbReference type="Pfam" id="PF00017">
    <property type="entry name" value="SH2"/>
    <property type="match status" value="1"/>
</dbReference>
<comment type="caution">
    <text evidence="4">The sequence shown here is derived from an EMBL/GenBank/DDBJ whole genome shotgun (WGS) entry which is preliminary data.</text>
</comment>
<dbReference type="SUPFAM" id="SSF55550">
    <property type="entry name" value="SH2 domain"/>
    <property type="match status" value="1"/>
</dbReference>
<organism evidence="4 5">
    <name type="scientific">Exocentrus adspersus</name>
    <dbReference type="NCBI Taxonomy" id="1586481"/>
    <lineage>
        <taxon>Eukaryota</taxon>
        <taxon>Metazoa</taxon>
        <taxon>Ecdysozoa</taxon>
        <taxon>Arthropoda</taxon>
        <taxon>Hexapoda</taxon>
        <taxon>Insecta</taxon>
        <taxon>Pterygota</taxon>
        <taxon>Neoptera</taxon>
        <taxon>Endopterygota</taxon>
        <taxon>Coleoptera</taxon>
        <taxon>Polyphaga</taxon>
        <taxon>Cucujiformia</taxon>
        <taxon>Chrysomeloidea</taxon>
        <taxon>Cerambycidae</taxon>
        <taxon>Lamiinae</taxon>
        <taxon>Acanthocinini</taxon>
        <taxon>Exocentrus</taxon>
    </lineage>
</organism>
<proteinExistence type="predicted"/>
<sequence length="208" mass="23724">MCWCFKVFFLLSGNLTTRICTDLLDCFYNMCAFCCCNARIAPDDATGRFDLVGEATEEFYKEVSREVAEDLLDHKQNGTFIIRPSRQFMGTLSVVQDGRVFHLNLRRRQDGLVALGNEKDNEKCFKDVDSLINYYISNYLVLYSNGQRSQTLLLPYRDKNIDSSRDGELEDMMGTAANVPGARDGNRWGVCTVEGKRDERVFNATTKN</sequence>
<feature type="chain" id="PRO_5043888655" description="SH2 domain-containing protein" evidence="2">
    <location>
        <begin position="17"/>
        <end position="208"/>
    </location>
</feature>
<evidence type="ECO:0000259" key="3">
    <source>
        <dbReference type="PROSITE" id="PS50001"/>
    </source>
</evidence>
<dbReference type="InterPro" id="IPR036860">
    <property type="entry name" value="SH2_dom_sf"/>
</dbReference>
<keyword evidence="1" id="KW-0727">SH2 domain</keyword>
<gene>
    <name evidence="4" type="ORF">NQ315_001560</name>
</gene>
<name>A0AAV8W8M6_9CUCU</name>
<dbReference type="Proteomes" id="UP001159042">
    <property type="component" value="Unassembled WGS sequence"/>
</dbReference>
<dbReference type="SMART" id="SM00252">
    <property type="entry name" value="SH2"/>
    <property type="match status" value="1"/>
</dbReference>
<keyword evidence="5" id="KW-1185">Reference proteome</keyword>
<feature type="signal peptide" evidence="2">
    <location>
        <begin position="1"/>
        <end position="16"/>
    </location>
</feature>
<protein>
    <recommendedName>
        <fullName evidence="3">SH2 domain-containing protein</fullName>
    </recommendedName>
</protein>
<dbReference type="Gene3D" id="3.30.505.10">
    <property type="entry name" value="SH2 domain"/>
    <property type="match status" value="1"/>
</dbReference>
<dbReference type="EMBL" id="JANEYG010000005">
    <property type="protein sequence ID" value="KAJ8923012.1"/>
    <property type="molecule type" value="Genomic_DNA"/>
</dbReference>
<keyword evidence="2" id="KW-0732">Signal</keyword>
<evidence type="ECO:0000313" key="4">
    <source>
        <dbReference type="EMBL" id="KAJ8923012.1"/>
    </source>
</evidence>
<dbReference type="PROSITE" id="PS50001">
    <property type="entry name" value="SH2"/>
    <property type="match status" value="1"/>
</dbReference>
<accession>A0AAV8W8M6</accession>
<evidence type="ECO:0000256" key="2">
    <source>
        <dbReference type="SAM" id="SignalP"/>
    </source>
</evidence>
<reference evidence="4 5" key="1">
    <citation type="journal article" date="2023" name="Insect Mol. Biol.">
        <title>Genome sequencing provides insights into the evolution of gene families encoding plant cell wall-degrading enzymes in longhorned beetles.</title>
        <authorList>
            <person name="Shin N.R."/>
            <person name="Okamura Y."/>
            <person name="Kirsch R."/>
            <person name="Pauchet Y."/>
        </authorList>
    </citation>
    <scope>NUCLEOTIDE SEQUENCE [LARGE SCALE GENOMIC DNA]</scope>
    <source>
        <strain evidence="4">EAD_L_NR</strain>
    </source>
</reference>
<feature type="domain" description="SH2" evidence="3">
    <location>
        <begin position="58"/>
        <end position="156"/>
    </location>
</feature>
<evidence type="ECO:0000256" key="1">
    <source>
        <dbReference type="PROSITE-ProRule" id="PRU00191"/>
    </source>
</evidence>
<dbReference type="InterPro" id="IPR000980">
    <property type="entry name" value="SH2"/>
</dbReference>
<evidence type="ECO:0000313" key="5">
    <source>
        <dbReference type="Proteomes" id="UP001159042"/>
    </source>
</evidence>
<dbReference type="AlphaFoldDB" id="A0AAV8W8M6"/>